<comment type="subcellular location">
    <subcellularLocation>
        <location evidence="1">Cell membrane</location>
        <topology evidence="1">Single-pass membrane protein</topology>
    </subcellularLocation>
</comment>
<evidence type="ECO:0000256" key="4">
    <source>
        <dbReference type="ARBA" id="ARBA00022692"/>
    </source>
</evidence>
<feature type="compositionally biased region" description="Basic and acidic residues" evidence="7">
    <location>
        <begin position="134"/>
        <end position="148"/>
    </location>
</feature>
<keyword evidence="3" id="KW-1003">Cell membrane</keyword>
<comment type="similarity">
    <text evidence="2">Belongs to the TrbI/VirB10 family.</text>
</comment>
<dbReference type="InterPro" id="IPR047695">
    <property type="entry name" value="T4SS_VirB10/PtlG"/>
</dbReference>
<dbReference type="Gene3D" id="2.40.128.260">
    <property type="entry name" value="Type IV secretion system, VirB10/TraB/TrbI"/>
    <property type="match status" value="2"/>
</dbReference>
<evidence type="ECO:0000313" key="9">
    <source>
        <dbReference type="EMBL" id="QPT38946.1"/>
    </source>
</evidence>
<dbReference type="Pfam" id="PF03743">
    <property type="entry name" value="TrbI"/>
    <property type="match status" value="1"/>
</dbReference>
<feature type="compositionally biased region" description="Low complexity" evidence="7">
    <location>
        <begin position="150"/>
        <end position="169"/>
    </location>
</feature>
<keyword evidence="9" id="KW-0614">Plasmid</keyword>
<feature type="region of interest" description="Disordered" evidence="7">
    <location>
        <begin position="83"/>
        <end position="184"/>
    </location>
</feature>
<accession>A0A379B157</accession>
<evidence type="ECO:0000313" key="12">
    <source>
        <dbReference type="Proteomes" id="UP000594903"/>
    </source>
</evidence>
<evidence type="ECO:0000256" key="3">
    <source>
        <dbReference type="ARBA" id="ARBA00022475"/>
    </source>
</evidence>
<feature type="region of interest" description="Disordered" evidence="7">
    <location>
        <begin position="13"/>
        <end position="39"/>
    </location>
</feature>
<reference evidence="9 12" key="2">
    <citation type="submission" date="2020-12" db="EMBL/GenBank/DDBJ databases">
        <title>FDA dAtabase for Regulatory Grade micrObial Sequences (FDA-ARGOS): Supporting development and validation of Infectious Disease Dx tests.</title>
        <authorList>
            <person name="Sproer C."/>
            <person name="Gronow S."/>
            <person name="Severitt S."/>
            <person name="Schroder I."/>
            <person name="Tallon L."/>
            <person name="Sadzewicz L."/>
            <person name="Zhao X."/>
            <person name="Boylan J."/>
            <person name="Ott S."/>
            <person name="Bowen H."/>
            <person name="Vavikolanu K."/>
            <person name="Mehta A."/>
            <person name="Aluvathingal J."/>
            <person name="Nadendla S."/>
            <person name="Lowell S."/>
            <person name="Myers T."/>
            <person name="Yan Y."/>
            <person name="Sichtig H."/>
        </authorList>
    </citation>
    <scope>NUCLEOTIDE SEQUENCE [LARGE SCALE GENOMIC DNA]</scope>
    <source>
        <strain evidence="9 12">FDAARGOS_872</strain>
        <plasmid evidence="9 12">unnamed</plasmid>
    </source>
</reference>
<feature type="compositionally biased region" description="Basic and acidic residues" evidence="7">
    <location>
        <begin position="13"/>
        <end position="26"/>
    </location>
</feature>
<keyword evidence="6 8" id="KW-0472">Membrane</keyword>
<dbReference type="InterPro" id="IPR005498">
    <property type="entry name" value="T4SS_VirB10/TraB/TrbI"/>
</dbReference>
<dbReference type="Proteomes" id="UP000254603">
    <property type="component" value="Unassembled WGS sequence"/>
</dbReference>
<proteinExistence type="inferred from homology"/>
<keyword evidence="12" id="KW-1185">Reference proteome</keyword>
<sequence>MFGRKKGDVIDAGAELDRADQERIEGEYGESELASERRPHTPGARTMLLVLLCVVAAVLVTLSYKAYKVRGVIEDDDTQPEQVVRQVIPTYTPRPIRAEPEPQRDPQPSKPTASMPAIQPAPVTQPVRPQSTGPREKTPYELARERMLRSGLTSSSGSGDDLPQRQGGEMSAGGLMGGNSGGGELAEKLQPMRLSGSRAGQLRNRDLLITQGTQMDCVLETRLVTTQPGMTTCHLTRDIYSTSGRVVLLDRGSKVVGFYQGGITQGQARIFVQWSRIETPSGVVINLDSPGTGPLGEAGLGGWIDTHFWERFGGSIMLSMIGDLGDWASRQGTRQGDNSIQFSNTSDGIESAAAEALRNSINIPPTLYKNQGERVNILVARDLDFSDVYSLESVSTN</sequence>
<dbReference type="RefSeq" id="WP_018574845.1">
    <property type="nucleotide sequence ID" value="NZ_CP065724.1"/>
</dbReference>
<dbReference type="GO" id="GO:0005886">
    <property type="term" value="C:plasma membrane"/>
    <property type="evidence" value="ECO:0007669"/>
    <property type="project" value="UniProtKB-SubCell"/>
</dbReference>
<dbReference type="CDD" id="cd16429">
    <property type="entry name" value="VirB10"/>
    <property type="match status" value="1"/>
</dbReference>
<evidence type="ECO:0000256" key="8">
    <source>
        <dbReference type="SAM" id="Phobius"/>
    </source>
</evidence>
<evidence type="ECO:0000313" key="10">
    <source>
        <dbReference type="EMBL" id="SUB29781.1"/>
    </source>
</evidence>
<evidence type="ECO:0000313" key="11">
    <source>
        <dbReference type="Proteomes" id="UP000254603"/>
    </source>
</evidence>
<dbReference type="OrthoDB" id="9766860at2"/>
<evidence type="ECO:0000256" key="1">
    <source>
        <dbReference type="ARBA" id="ARBA00004162"/>
    </source>
</evidence>
<dbReference type="Proteomes" id="UP000594903">
    <property type="component" value="Plasmid unnamed"/>
</dbReference>
<dbReference type="NCBIfam" id="NF038091">
    <property type="entry name" value="T4SS_VirB10"/>
    <property type="match status" value="1"/>
</dbReference>
<keyword evidence="4 8" id="KW-0812">Transmembrane</keyword>
<gene>
    <name evidence="9" type="primary">virB10</name>
    <name evidence="9" type="ORF">I6G29_00025</name>
    <name evidence="10" type="ORF">NCTC11997_02725</name>
</gene>
<name>A0A379B157_9BURK</name>
<feature type="compositionally biased region" description="Gly residues" evidence="7">
    <location>
        <begin position="170"/>
        <end position="184"/>
    </location>
</feature>
<evidence type="ECO:0000256" key="7">
    <source>
        <dbReference type="SAM" id="MobiDB-lite"/>
    </source>
</evidence>
<geneLocation type="plasmid" evidence="9 12">
    <name>unnamed</name>
</geneLocation>
<organism evidence="10 11">
    <name type="scientific">Oligella ureolytica</name>
    <dbReference type="NCBI Taxonomy" id="90244"/>
    <lineage>
        <taxon>Bacteria</taxon>
        <taxon>Pseudomonadati</taxon>
        <taxon>Pseudomonadota</taxon>
        <taxon>Betaproteobacteria</taxon>
        <taxon>Burkholderiales</taxon>
        <taxon>Alcaligenaceae</taxon>
        <taxon>Oligella</taxon>
    </lineage>
</organism>
<dbReference type="STRING" id="1122619.GCA_000373745_01672"/>
<protein>
    <submittedName>
        <fullName evidence="9 10">type IV secretion system protein virB10</fullName>
    </submittedName>
</protein>
<dbReference type="AlphaFoldDB" id="A0A379B157"/>
<evidence type="ECO:0000256" key="6">
    <source>
        <dbReference type="ARBA" id="ARBA00023136"/>
    </source>
</evidence>
<feature type="transmembrane region" description="Helical" evidence="8">
    <location>
        <begin position="47"/>
        <end position="67"/>
    </location>
</feature>
<keyword evidence="5 8" id="KW-1133">Transmembrane helix</keyword>
<dbReference type="EMBL" id="UGSB01000002">
    <property type="protein sequence ID" value="SUB29781.1"/>
    <property type="molecule type" value="Genomic_DNA"/>
</dbReference>
<reference evidence="10 11" key="1">
    <citation type="submission" date="2018-06" db="EMBL/GenBank/DDBJ databases">
        <authorList>
            <consortium name="Pathogen Informatics"/>
            <person name="Doyle S."/>
        </authorList>
    </citation>
    <scope>NUCLEOTIDE SEQUENCE [LARGE SCALE GENOMIC DNA]</scope>
    <source>
        <strain evidence="10 11">NCTC11997</strain>
    </source>
</reference>
<dbReference type="EMBL" id="CP065724">
    <property type="protein sequence ID" value="QPT38946.1"/>
    <property type="molecule type" value="Genomic_DNA"/>
</dbReference>
<evidence type="ECO:0000256" key="5">
    <source>
        <dbReference type="ARBA" id="ARBA00022989"/>
    </source>
</evidence>
<evidence type="ECO:0000256" key="2">
    <source>
        <dbReference type="ARBA" id="ARBA00010265"/>
    </source>
</evidence>
<dbReference type="InterPro" id="IPR042217">
    <property type="entry name" value="T4SS_VirB10/TrbI"/>
</dbReference>